<protein>
    <submittedName>
        <fullName evidence="2">Uncharacterized protein</fullName>
    </submittedName>
</protein>
<feature type="region of interest" description="Disordered" evidence="1">
    <location>
        <begin position="1"/>
        <end position="28"/>
    </location>
</feature>
<name>A0A804PGM3_MAIZE</name>
<dbReference type="Gramene" id="Zm00001eb236970_T001">
    <property type="protein sequence ID" value="Zm00001eb236970_P001"/>
    <property type="gene ID" value="Zm00001eb236970"/>
</dbReference>
<dbReference type="InParanoid" id="A0A804PGM3"/>
<reference evidence="3" key="1">
    <citation type="journal article" date="2009" name="Science">
        <title>The B73 maize genome: complexity, diversity, and dynamics.</title>
        <authorList>
            <person name="Schnable P.S."/>
            <person name="Ware D."/>
            <person name="Fulton R.S."/>
            <person name="Stein J.C."/>
            <person name="Wei F."/>
            <person name="Pasternak S."/>
            <person name="Liang C."/>
            <person name="Zhang J."/>
            <person name="Fulton L."/>
            <person name="Graves T.A."/>
            <person name="Minx P."/>
            <person name="Reily A.D."/>
            <person name="Courtney L."/>
            <person name="Kruchowski S.S."/>
            <person name="Tomlinson C."/>
            <person name="Strong C."/>
            <person name="Delehaunty K."/>
            <person name="Fronick C."/>
            <person name="Courtney B."/>
            <person name="Rock S.M."/>
            <person name="Belter E."/>
            <person name="Du F."/>
            <person name="Kim K."/>
            <person name="Abbott R.M."/>
            <person name="Cotton M."/>
            <person name="Levy A."/>
            <person name="Marchetto P."/>
            <person name="Ochoa K."/>
            <person name="Jackson S.M."/>
            <person name="Gillam B."/>
            <person name="Chen W."/>
            <person name="Yan L."/>
            <person name="Higginbotham J."/>
            <person name="Cardenas M."/>
            <person name="Waligorski J."/>
            <person name="Applebaum E."/>
            <person name="Phelps L."/>
            <person name="Falcone J."/>
            <person name="Kanchi K."/>
            <person name="Thane T."/>
            <person name="Scimone A."/>
            <person name="Thane N."/>
            <person name="Henke J."/>
            <person name="Wang T."/>
            <person name="Ruppert J."/>
            <person name="Shah N."/>
            <person name="Rotter K."/>
            <person name="Hodges J."/>
            <person name="Ingenthron E."/>
            <person name="Cordes M."/>
            <person name="Kohlberg S."/>
            <person name="Sgro J."/>
            <person name="Delgado B."/>
            <person name="Mead K."/>
            <person name="Chinwalla A."/>
            <person name="Leonard S."/>
            <person name="Crouse K."/>
            <person name="Collura K."/>
            <person name="Kudrna D."/>
            <person name="Currie J."/>
            <person name="He R."/>
            <person name="Angelova A."/>
            <person name="Rajasekar S."/>
            <person name="Mueller T."/>
            <person name="Lomeli R."/>
            <person name="Scara G."/>
            <person name="Ko A."/>
            <person name="Delaney K."/>
            <person name="Wissotski M."/>
            <person name="Lopez G."/>
            <person name="Campos D."/>
            <person name="Braidotti M."/>
            <person name="Ashley E."/>
            <person name="Golser W."/>
            <person name="Kim H."/>
            <person name="Lee S."/>
            <person name="Lin J."/>
            <person name="Dujmic Z."/>
            <person name="Kim W."/>
            <person name="Talag J."/>
            <person name="Zuccolo A."/>
            <person name="Fan C."/>
            <person name="Sebastian A."/>
            <person name="Kramer M."/>
            <person name="Spiegel L."/>
            <person name="Nascimento L."/>
            <person name="Zutavern T."/>
            <person name="Miller B."/>
            <person name="Ambroise C."/>
            <person name="Muller S."/>
            <person name="Spooner W."/>
            <person name="Narechania A."/>
            <person name="Ren L."/>
            <person name="Wei S."/>
            <person name="Kumari S."/>
            <person name="Faga B."/>
            <person name="Levy M.J."/>
            <person name="McMahan L."/>
            <person name="Van Buren P."/>
            <person name="Vaughn M.W."/>
            <person name="Ying K."/>
            <person name="Yeh C.-T."/>
            <person name="Emrich S.J."/>
            <person name="Jia Y."/>
            <person name="Kalyanaraman A."/>
            <person name="Hsia A.-P."/>
            <person name="Barbazuk W.B."/>
            <person name="Baucom R.S."/>
            <person name="Brutnell T.P."/>
            <person name="Carpita N.C."/>
            <person name="Chaparro C."/>
            <person name="Chia J.-M."/>
            <person name="Deragon J.-M."/>
            <person name="Estill J.C."/>
            <person name="Fu Y."/>
            <person name="Jeddeloh J.A."/>
            <person name="Han Y."/>
            <person name="Lee H."/>
            <person name="Li P."/>
            <person name="Lisch D.R."/>
            <person name="Liu S."/>
            <person name="Liu Z."/>
            <person name="Nagel D.H."/>
            <person name="McCann M.C."/>
            <person name="SanMiguel P."/>
            <person name="Myers A.M."/>
            <person name="Nettleton D."/>
            <person name="Nguyen J."/>
            <person name="Penning B.W."/>
            <person name="Ponnala L."/>
            <person name="Schneider K.L."/>
            <person name="Schwartz D.C."/>
            <person name="Sharma A."/>
            <person name="Soderlund C."/>
            <person name="Springer N.M."/>
            <person name="Sun Q."/>
            <person name="Wang H."/>
            <person name="Waterman M."/>
            <person name="Westerman R."/>
            <person name="Wolfgruber T.K."/>
            <person name="Yang L."/>
            <person name="Yu Y."/>
            <person name="Zhang L."/>
            <person name="Zhou S."/>
            <person name="Zhu Q."/>
            <person name="Bennetzen J.L."/>
            <person name="Dawe R.K."/>
            <person name="Jiang J."/>
            <person name="Jiang N."/>
            <person name="Presting G.G."/>
            <person name="Wessler S.R."/>
            <person name="Aluru S."/>
            <person name="Martienssen R.A."/>
            <person name="Clifton S.W."/>
            <person name="McCombie W.R."/>
            <person name="Wing R.A."/>
            <person name="Wilson R.K."/>
        </authorList>
    </citation>
    <scope>NUCLEOTIDE SEQUENCE [LARGE SCALE GENOMIC DNA]</scope>
    <source>
        <strain evidence="3">cv. B73</strain>
    </source>
</reference>
<reference evidence="2" key="2">
    <citation type="submission" date="2019-07" db="EMBL/GenBank/DDBJ databases">
        <authorList>
            <person name="Seetharam A."/>
            <person name="Woodhouse M."/>
            <person name="Cannon E."/>
        </authorList>
    </citation>
    <scope>NUCLEOTIDE SEQUENCE [LARGE SCALE GENOMIC DNA]</scope>
    <source>
        <strain evidence="2">cv. B73</strain>
    </source>
</reference>
<reference evidence="2" key="3">
    <citation type="submission" date="2021-05" db="UniProtKB">
        <authorList>
            <consortium name="EnsemblPlants"/>
        </authorList>
    </citation>
    <scope>IDENTIFICATION</scope>
    <source>
        <strain evidence="2">cv. B73</strain>
    </source>
</reference>
<organism evidence="2 3">
    <name type="scientific">Zea mays</name>
    <name type="common">Maize</name>
    <dbReference type="NCBI Taxonomy" id="4577"/>
    <lineage>
        <taxon>Eukaryota</taxon>
        <taxon>Viridiplantae</taxon>
        <taxon>Streptophyta</taxon>
        <taxon>Embryophyta</taxon>
        <taxon>Tracheophyta</taxon>
        <taxon>Spermatophyta</taxon>
        <taxon>Magnoliopsida</taxon>
        <taxon>Liliopsida</taxon>
        <taxon>Poales</taxon>
        <taxon>Poaceae</taxon>
        <taxon>PACMAD clade</taxon>
        <taxon>Panicoideae</taxon>
        <taxon>Andropogonodae</taxon>
        <taxon>Andropogoneae</taxon>
        <taxon>Tripsacinae</taxon>
        <taxon>Zea</taxon>
    </lineage>
</organism>
<evidence type="ECO:0000313" key="3">
    <source>
        <dbReference type="Proteomes" id="UP000007305"/>
    </source>
</evidence>
<evidence type="ECO:0000256" key="1">
    <source>
        <dbReference type="SAM" id="MobiDB-lite"/>
    </source>
</evidence>
<dbReference type="Proteomes" id="UP000007305">
    <property type="component" value="Chromosome 5"/>
</dbReference>
<sequence length="133" mass="14042">MAARPPCELSSSSFMAPPALPCPARKRPGQERLELAPAPLSLPSAPLQIFPFLPPAPLLVAAPGTQQQPCAAPLREPPSSLFVVVPTGRSSKCAASRALPARCFVKPCGQHAADAHRGLLFLRSPFVVVVHPR</sequence>
<dbReference type="EnsemblPlants" id="Zm00001eb236970_T001">
    <property type="protein sequence ID" value="Zm00001eb236970_P001"/>
    <property type="gene ID" value="Zm00001eb236970"/>
</dbReference>
<proteinExistence type="predicted"/>
<keyword evidence="3" id="KW-1185">Reference proteome</keyword>
<dbReference type="AlphaFoldDB" id="A0A804PGM3"/>
<evidence type="ECO:0000313" key="2">
    <source>
        <dbReference type="EnsemblPlants" id="Zm00001eb236970_P001"/>
    </source>
</evidence>
<accession>A0A804PGM3</accession>